<gene>
    <name evidence="2" type="ORF">I553_2054</name>
</gene>
<evidence type="ECO:0000256" key="1">
    <source>
        <dbReference type="SAM" id="MobiDB-lite"/>
    </source>
</evidence>
<reference evidence="2" key="1">
    <citation type="submission" date="2014-01" db="EMBL/GenBank/DDBJ databases">
        <authorList>
            <person name="Brown-Elliot B."/>
            <person name="Wallace R."/>
            <person name="Lenaerts A."/>
            <person name="Ordway D."/>
            <person name="DeGroote M.A."/>
            <person name="Parker T."/>
            <person name="Sizemore C."/>
            <person name="Tallon L.J."/>
            <person name="Sadzewicz L.K."/>
            <person name="Sengamalay N."/>
            <person name="Fraser C.M."/>
            <person name="Hine E."/>
            <person name="Shefchek K.A."/>
            <person name="Das S.P."/>
            <person name="Tettelin H."/>
        </authorList>
    </citation>
    <scope>NUCLEOTIDE SEQUENCE [LARGE SCALE GENOMIC DNA]</scope>
    <source>
        <strain evidence="2">4042</strain>
    </source>
</reference>
<accession>X8DLF2</accession>
<name>X8DLF2_MYCXE</name>
<sequence length="61" mass="6509">MDIAMPVTTTSGNPFPVESAAIVFSCFPFLDGSSHLSSYPRPLPTKPNRSDCAGAQLKQPQ</sequence>
<organism evidence="2">
    <name type="scientific">Mycobacterium xenopi 4042</name>
    <dbReference type="NCBI Taxonomy" id="1299334"/>
    <lineage>
        <taxon>Bacteria</taxon>
        <taxon>Bacillati</taxon>
        <taxon>Actinomycetota</taxon>
        <taxon>Actinomycetes</taxon>
        <taxon>Mycobacteriales</taxon>
        <taxon>Mycobacteriaceae</taxon>
        <taxon>Mycobacterium</taxon>
    </lineage>
</organism>
<feature type="region of interest" description="Disordered" evidence="1">
    <location>
        <begin position="38"/>
        <end position="61"/>
    </location>
</feature>
<dbReference type="EMBL" id="JAOB01000013">
    <property type="protein sequence ID" value="EUA68866.1"/>
    <property type="molecule type" value="Genomic_DNA"/>
</dbReference>
<proteinExistence type="predicted"/>
<comment type="caution">
    <text evidence="2">The sequence shown here is derived from an EMBL/GenBank/DDBJ whole genome shotgun (WGS) entry which is preliminary data.</text>
</comment>
<evidence type="ECO:0000313" key="2">
    <source>
        <dbReference type="EMBL" id="EUA68866.1"/>
    </source>
</evidence>
<protein>
    <submittedName>
        <fullName evidence="2">Uncharacterized protein</fullName>
    </submittedName>
</protein>
<dbReference type="AlphaFoldDB" id="X8DLF2"/>